<reference evidence="1 2" key="1">
    <citation type="submission" date="2016-10" db="EMBL/GenBank/DDBJ databases">
        <authorList>
            <person name="de Groot N.N."/>
        </authorList>
    </citation>
    <scope>NUCLEOTIDE SEQUENCE [LARGE SCALE GENOMIC DNA]</scope>
    <source>
        <strain evidence="1 2">DSM 25584</strain>
    </source>
</reference>
<protein>
    <submittedName>
        <fullName evidence="1">Uncharacterized protein</fullName>
    </submittedName>
</protein>
<dbReference type="EMBL" id="FNCE01000004">
    <property type="protein sequence ID" value="SDG02174.1"/>
    <property type="molecule type" value="Genomic_DNA"/>
</dbReference>
<organism evidence="1 2">
    <name type="scientific">Limimonas halophila</name>
    <dbReference type="NCBI Taxonomy" id="1082479"/>
    <lineage>
        <taxon>Bacteria</taxon>
        <taxon>Pseudomonadati</taxon>
        <taxon>Pseudomonadota</taxon>
        <taxon>Alphaproteobacteria</taxon>
        <taxon>Rhodospirillales</taxon>
        <taxon>Rhodovibrionaceae</taxon>
        <taxon>Limimonas</taxon>
    </lineage>
</organism>
<evidence type="ECO:0000313" key="1">
    <source>
        <dbReference type="EMBL" id="SDG02174.1"/>
    </source>
</evidence>
<dbReference type="RefSeq" id="WP_090019539.1">
    <property type="nucleotide sequence ID" value="NZ_FNCE01000004.1"/>
</dbReference>
<accession>A0A1G7QUN2</accession>
<dbReference type="AlphaFoldDB" id="A0A1G7QUN2"/>
<evidence type="ECO:0000313" key="2">
    <source>
        <dbReference type="Proteomes" id="UP000199415"/>
    </source>
</evidence>
<sequence>MPDSAPDASEAAVVAGPTWRQELEAEMAELRGAMEALGVLADRVADGVDARVELREAGMGGGVPGEGLLWAVRELQARIDALDRRIGAL</sequence>
<proteinExistence type="predicted"/>
<name>A0A1G7QUN2_9PROT</name>
<gene>
    <name evidence="1" type="ORF">SAMN05216241_104151</name>
</gene>
<dbReference type="Proteomes" id="UP000199415">
    <property type="component" value="Unassembled WGS sequence"/>
</dbReference>
<keyword evidence="2" id="KW-1185">Reference proteome</keyword>